<organism evidence="8 9">
    <name type="scientific">Fusarium pseudocircinatum</name>
    <dbReference type="NCBI Taxonomy" id="56676"/>
    <lineage>
        <taxon>Eukaryota</taxon>
        <taxon>Fungi</taxon>
        <taxon>Dikarya</taxon>
        <taxon>Ascomycota</taxon>
        <taxon>Pezizomycotina</taxon>
        <taxon>Sordariomycetes</taxon>
        <taxon>Hypocreomycetidae</taxon>
        <taxon>Hypocreales</taxon>
        <taxon>Nectriaceae</taxon>
        <taxon>Fusarium</taxon>
        <taxon>Fusarium fujikuroi species complex</taxon>
    </lineage>
</organism>
<feature type="transmembrane region" description="Helical" evidence="6">
    <location>
        <begin position="190"/>
        <end position="213"/>
    </location>
</feature>
<feature type="region of interest" description="Disordered" evidence="5">
    <location>
        <begin position="256"/>
        <end position="302"/>
    </location>
</feature>
<dbReference type="Proteomes" id="UP000546213">
    <property type="component" value="Unassembled WGS sequence"/>
</dbReference>
<dbReference type="EMBL" id="JAAOAS010000010">
    <property type="protein sequence ID" value="KAF5605438.1"/>
    <property type="molecule type" value="Genomic_DNA"/>
</dbReference>
<dbReference type="OrthoDB" id="10032492at2759"/>
<evidence type="ECO:0000259" key="7">
    <source>
        <dbReference type="Pfam" id="PF10277"/>
    </source>
</evidence>
<sequence length="302" mass="33941">MAVKGIFSYWWFPVISGLVWLGMLLGLLLEWQVNQHGRRYPTQSIHSDIAYISNVGAGRLQPLFIVGCVLTSIFLDAAFLSERWLRHRGRLVPNTTLMEKVLSGLSIAFATVGTVGLICLSIFKTGKYSRLHNTFLALFIGGYLFSAVCICWEYQRLGISESLHLQPIPTSTPTDKPSDYREHRVLRMSFWVKLTFILVEVALIIAFGVCSLVKRRNAAAVLEWAISFIFTFYAISFVIDLYPAVRTKNPDARYQKSSYMPSALSDSRSPSNGSRSNLDAPANGHHDVEMAQNGNRVPPRDF</sequence>
<dbReference type="PANTHER" id="PTHR21324">
    <property type="entry name" value="FASTING-INDUCIBLE INTEGRAL MEMBRANE PROTEIN TM6P1-RELATED"/>
    <property type="match status" value="1"/>
</dbReference>
<dbReference type="Pfam" id="PF10277">
    <property type="entry name" value="Frag1"/>
    <property type="match status" value="1"/>
</dbReference>
<dbReference type="AlphaFoldDB" id="A0A8H5Q0I1"/>
<name>A0A8H5Q0I1_9HYPO</name>
<keyword evidence="4 6" id="KW-0472">Membrane</keyword>
<dbReference type="GO" id="GO:0012505">
    <property type="term" value="C:endomembrane system"/>
    <property type="evidence" value="ECO:0007669"/>
    <property type="project" value="UniProtKB-SubCell"/>
</dbReference>
<dbReference type="InterPro" id="IPR050911">
    <property type="entry name" value="DRAM/TMEM150_Autophagy_Mod"/>
</dbReference>
<evidence type="ECO:0000313" key="9">
    <source>
        <dbReference type="Proteomes" id="UP000546213"/>
    </source>
</evidence>
<comment type="subcellular location">
    <subcellularLocation>
        <location evidence="1">Endomembrane system</location>
        <topology evidence="1">Multi-pass membrane protein</topology>
    </subcellularLocation>
</comment>
<feature type="compositionally biased region" description="Low complexity" evidence="5">
    <location>
        <begin position="265"/>
        <end position="277"/>
    </location>
</feature>
<protein>
    <submittedName>
        <fullName evidence="8">Sfk1</fullName>
    </submittedName>
</protein>
<evidence type="ECO:0000313" key="8">
    <source>
        <dbReference type="EMBL" id="KAF5605438.1"/>
    </source>
</evidence>
<feature type="domain" description="CWH43-like N-terminal" evidence="7">
    <location>
        <begin position="9"/>
        <end position="243"/>
    </location>
</feature>
<feature type="transmembrane region" description="Helical" evidence="6">
    <location>
        <begin position="63"/>
        <end position="81"/>
    </location>
</feature>
<reference evidence="8 9" key="1">
    <citation type="submission" date="2020-05" db="EMBL/GenBank/DDBJ databases">
        <title>Identification and distribution of gene clusters putatively required for synthesis of sphingolipid metabolism inhibitors in phylogenetically diverse species of the filamentous fungus Fusarium.</title>
        <authorList>
            <person name="Kim H.-S."/>
            <person name="Busman M."/>
            <person name="Brown D.W."/>
            <person name="Divon H."/>
            <person name="Uhlig S."/>
            <person name="Proctor R.H."/>
        </authorList>
    </citation>
    <scope>NUCLEOTIDE SEQUENCE [LARGE SCALE GENOMIC DNA]</scope>
    <source>
        <strain evidence="8 9">NRRL 36939</strain>
    </source>
</reference>
<feature type="transmembrane region" description="Helical" evidence="6">
    <location>
        <begin position="101"/>
        <end position="123"/>
    </location>
</feature>
<evidence type="ECO:0000256" key="1">
    <source>
        <dbReference type="ARBA" id="ARBA00004127"/>
    </source>
</evidence>
<gene>
    <name evidence="8" type="ORF">FPCIR_455</name>
</gene>
<feature type="transmembrane region" description="Helical" evidence="6">
    <location>
        <begin position="135"/>
        <end position="155"/>
    </location>
</feature>
<dbReference type="GO" id="GO:0005886">
    <property type="term" value="C:plasma membrane"/>
    <property type="evidence" value="ECO:0007669"/>
    <property type="project" value="TreeGrafter"/>
</dbReference>
<evidence type="ECO:0000256" key="5">
    <source>
        <dbReference type="SAM" id="MobiDB-lite"/>
    </source>
</evidence>
<feature type="transmembrane region" description="Helical" evidence="6">
    <location>
        <begin position="225"/>
        <end position="245"/>
    </location>
</feature>
<accession>A0A8H5Q0I1</accession>
<keyword evidence="2 6" id="KW-0812">Transmembrane</keyword>
<dbReference type="InterPro" id="IPR019402">
    <property type="entry name" value="CWH43_N"/>
</dbReference>
<evidence type="ECO:0000256" key="3">
    <source>
        <dbReference type="ARBA" id="ARBA00022989"/>
    </source>
</evidence>
<evidence type="ECO:0000256" key="2">
    <source>
        <dbReference type="ARBA" id="ARBA00022692"/>
    </source>
</evidence>
<proteinExistence type="predicted"/>
<keyword evidence="9" id="KW-1185">Reference proteome</keyword>
<evidence type="ECO:0000256" key="6">
    <source>
        <dbReference type="SAM" id="Phobius"/>
    </source>
</evidence>
<evidence type="ECO:0000256" key="4">
    <source>
        <dbReference type="ARBA" id="ARBA00023136"/>
    </source>
</evidence>
<dbReference type="PANTHER" id="PTHR21324:SF2">
    <property type="entry name" value="EG:22E5.9 PROTEIN"/>
    <property type="match status" value="1"/>
</dbReference>
<feature type="transmembrane region" description="Helical" evidence="6">
    <location>
        <begin position="6"/>
        <end position="29"/>
    </location>
</feature>
<comment type="caution">
    <text evidence="8">The sequence shown here is derived from an EMBL/GenBank/DDBJ whole genome shotgun (WGS) entry which is preliminary data.</text>
</comment>
<keyword evidence="3 6" id="KW-1133">Transmembrane helix</keyword>